<name>A0A6G9YRK6_9NOCA</name>
<dbReference type="InterPro" id="IPR050446">
    <property type="entry name" value="FAD-oxidoreductase/Apoptosis"/>
</dbReference>
<keyword evidence="8" id="KW-1185">Reference proteome</keyword>
<dbReference type="AlphaFoldDB" id="A0A6G9YRK6"/>
<evidence type="ECO:0000313" key="7">
    <source>
        <dbReference type="EMBL" id="QIS15949.1"/>
    </source>
</evidence>
<dbReference type="RefSeq" id="WP_238846926.1">
    <property type="nucleotide sequence ID" value="NZ_CP046172.1"/>
</dbReference>
<dbReference type="PANTHER" id="PTHR43557:SF2">
    <property type="entry name" value="RIESKE DOMAIN-CONTAINING PROTEIN-RELATED"/>
    <property type="match status" value="1"/>
</dbReference>
<protein>
    <submittedName>
        <fullName evidence="7">FAD-dependent oxidoreductase</fullName>
    </submittedName>
</protein>
<dbReference type="Gene3D" id="3.30.390.30">
    <property type="match status" value="1"/>
</dbReference>
<dbReference type="Gene3D" id="3.50.50.60">
    <property type="entry name" value="FAD/NAD(P)-binding domain"/>
    <property type="match status" value="2"/>
</dbReference>
<gene>
    <name evidence="7" type="ORF">F5544_40665</name>
</gene>
<evidence type="ECO:0000313" key="8">
    <source>
        <dbReference type="Proteomes" id="UP000503540"/>
    </source>
</evidence>
<keyword evidence="3" id="KW-0274">FAD</keyword>
<dbReference type="InterPro" id="IPR028202">
    <property type="entry name" value="Reductase_C"/>
</dbReference>
<dbReference type="InterPro" id="IPR036188">
    <property type="entry name" value="FAD/NAD-bd_sf"/>
</dbReference>
<dbReference type="Proteomes" id="UP000503540">
    <property type="component" value="Chromosome"/>
</dbReference>
<evidence type="ECO:0000256" key="3">
    <source>
        <dbReference type="ARBA" id="ARBA00022827"/>
    </source>
</evidence>
<organism evidence="7 8">
    <name type="scientific">Nocardia arthritidis</name>
    <dbReference type="NCBI Taxonomy" id="228602"/>
    <lineage>
        <taxon>Bacteria</taxon>
        <taxon>Bacillati</taxon>
        <taxon>Actinomycetota</taxon>
        <taxon>Actinomycetes</taxon>
        <taxon>Mycobacteriales</taxon>
        <taxon>Nocardiaceae</taxon>
        <taxon>Nocardia</taxon>
    </lineage>
</organism>
<dbReference type="GO" id="GO:0005737">
    <property type="term" value="C:cytoplasm"/>
    <property type="evidence" value="ECO:0007669"/>
    <property type="project" value="TreeGrafter"/>
</dbReference>
<dbReference type="SUPFAM" id="SSF51905">
    <property type="entry name" value="FAD/NAD(P)-binding domain"/>
    <property type="match status" value="2"/>
</dbReference>
<accession>A0A6G9YRK6</accession>
<evidence type="ECO:0000256" key="2">
    <source>
        <dbReference type="ARBA" id="ARBA00022630"/>
    </source>
</evidence>
<reference evidence="7 8" key="1">
    <citation type="journal article" date="2019" name="ACS Chem. Biol.">
        <title>Identification and Mobilization of a Cryptic Antibiotic Biosynthesis Gene Locus from a Human-Pathogenic Nocardia Isolate.</title>
        <authorList>
            <person name="Herisse M."/>
            <person name="Ishida K."/>
            <person name="Porter J.L."/>
            <person name="Howden B."/>
            <person name="Hertweck C."/>
            <person name="Stinear T.P."/>
            <person name="Pidot S.J."/>
        </authorList>
    </citation>
    <scope>NUCLEOTIDE SEQUENCE [LARGE SCALE GENOMIC DNA]</scope>
    <source>
        <strain evidence="7 8">AUSMDU00012717</strain>
    </source>
</reference>
<dbReference type="PRINTS" id="PR00368">
    <property type="entry name" value="FADPNR"/>
</dbReference>
<keyword evidence="4" id="KW-0560">Oxidoreductase</keyword>
<sequence>MSPSEKAPIVIVGAGLAGLRTAEELRRAGYAGRLVLVGDEARLPYDRPPLSKQFVRGETDDTTLRPAAFFAEKRIELRLDAAAVGVDTEARRVELADGGSLAYDQLIIATGLRPRRLPGLPDLGGVHVLRGHADASALRAELAGVSRALVVGAGFIGCELAASFRASGLDVVLVEPQPVPLAGVLGTEVGALVARLHVAAGVDLRCGIGLDTFVADSAERVRAARLSDGAEVQTNLVVIGIGSRPMTEWLAGSGIALADPADGGGVLADEVGRTSADGVWAVGDVAAWLHDTGIRKRVEHWTNAGEQARLLACALLGTEPPTAARVPYFWSDQYDVKIQALGTPSASDDVHIVADDGKRFLAYYAQHGHLTGVVGAGMTPQVMKARANVAAGTAIDEMLAPSQ</sequence>
<dbReference type="InterPro" id="IPR016156">
    <property type="entry name" value="FAD/NAD-linked_Rdtase_dimer_sf"/>
</dbReference>
<proteinExistence type="predicted"/>
<evidence type="ECO:0000259" key="5">
    <source>
        <dbReference type="Pfam" id="PF07992"/>
    </source>
</evidence>
<dbReference type="PANTHER" id="PTHR43557">
    <property type="entry name" value="APOPTOSIS-INDUCING FACTOR 1"/>
    <property type="match status" value="1"/>
</dbReference>
<feature type="domain" description="Reductase C-terminal" evidence="6">
    <location>
        <begin position="328"/>
        <end position="397"/>
    </location>
</feature>
<dbReference type="KEGG" id="nah:F5544_40665"/>
<dbReference type="EMBL" id="CP046172">
    <property type="protein sequence ID" value="QIS15949.1"/>
    <property type="molecule type" value="Genomic_DNA"/>
</dbReference>
<evidence type="ECO:0000256" key="1">
    <source>
        <dbReference type="ARBA" id="ARBA00001974"/>
    </source>
</evidence>
<dbReference type="InterPro" id="IPR023753">
    <property type="entry name" value="FAD/NAD-binding_dom"/>
</dbReference>
<dbReference type="SUPFAM" id="SSF55424">
    <property type="entry name" value="FAD/NAD-linked reductases, dimerisation (C-terminal) domain"/>
    <property type="match status" value="1"/>
</dbReference>
<feature type="domain" description="FAD/NAD(P)-binding" evidence="5">
    <location>
        <begin position="9"/>
        <end position="308"/>
    </location>
</feature>
<comment type="cofactor">
    <cofactor evidence="1">
        <name>FAD</name>
        <dbReference type="ChEBI" id="CHEBI:57692"/>
    </cofactor>
</comment>
<keyword evidence="2" id="KW-0285">Flavoprotein</keyword>
<evidence type="ECO:0000256" key="4">
    <source>
        <dbReference type="ARBA" id="ARBA00023002"/>
    </source>
</evidence>
<dbReference type="Pfam" id="PF07992">
    <property type="entry name" value="Pyr_redox_2"/>
    <property type="match status" value="1"/>
</dbReference>
<dbReference type="Pfam" id="PF14759">
    <property type="entry name" value="Reductase_C"/>
    <property type="match status" value="1"/>
</dbReference>
<dbReference type="GO" id="GO:0016651">
    <property type="term" value="F:oxidoreductase activity, acting on NAD(P)H"/>
    <property type="evidence" value="ECO:0007669"/>
    <property type="project" value="TreeGrafter"/>
</dbReference>
<dbReference type="PRINTS" id="PR00411">
    <property type="entry name" value="PNDRDTASEI"/>
</dbReference>
<evidence type="ECO:0000259" key="6">
    <source>
        <dbReference type="Pfam" id="PF14759"/>
    </source>
</evidence>